<accession>A0ABN8QP37</accession>
<sequence>MSKQDGTRIFHFSYNLALEAEENNYPHKVGEDAMLLAKNSSIFRRQRMLRTFNQKDGNNPEKDVHANRSILYLTDNKSLTEPKKRSQFIFYGGAVQEYVQGKETDDHEQASVEETRKRVYGMGASRRKLGLGEVTNVSIMGHKLRKKAVCDITDNSHYQRQFLRVLNKRF</sequence>
<name>A0ABN8QP37_9CNID</name>
<comment type="caution">
    <text evidence="1">The sequence shown here is derived from an EMBL/GenBank/DDBJ whole genome shotgun (WGS) entry which is preliminary data.</text>
</comment>
<keyword evidence="2" id="KW-1185">Reference proteome</keyword>
<protein>
    <submittedName>
        <fullName evidence="1">Uncharacterized protein</fullName>
    </submittedName>
</protein>
<proteinExistence type="predicted"/>
<reference evidence="1 2" key="1">
    <citation type="submission" date="2022-05" db="EMBL/GenBank/DDBJ databases">
        <authorList>
            <consortium name="Genoscope - CEA"/>
            <person name="William W."/>
        </authorList>
    </citation>
    <scope>NUCLEOTIDE SEQUENCE [LARGE SCALE GENOMIC DNA]</scope>
</reference>
<dbReference type="Proteomes" id="UP001159427">
    <property type="component" value="Unassembled WGS sequence"/>
</dbReference>
<dbReference type="EMBL" id="CALNXI010001405">
    <property type="protein sequence ID" value="CAH3167953.1"/>
    <property type="molecule type" value="Genomic_DNA"/>
</dbReference>
<gene>
    <name evidence="1" type="ORF">PEVE_00006322</name>
</gene>
<evidence type="ECO:0000313" key="2">
    <source>
        <dbReference type="Proteomes" id="UP001159427"/>
    </source>
</evidence>
<organism evidence="1 2">
    <name type="scientific">Porites evermanni</name>
    <dbReference type="NCBI Taxonomy" id="104178"/>
    <lineage>
        <taxon>Eukaryota</taxon>
        <taxon>Metazoa</taxon>
        <taxon>Cnidaria</taxon>
        <taxon>Anthozoa</taxon>
        <taxon>Hexacorallia</taxon>
        <taxon>Scleractinia</taxon>
        <taxon>Fungiina</taxon>
        <taxon>Poritidae</taxon>
        <taxon>Porites</taxon>
    </lineage>
</organism>
<evidence type="ECO:0000313" key="1">
    <source>
        <dbReference type="EMBL" id="CAH3167953.1"/>
    </source>
</evidence>